<dbReference type="PANTHER" id="PTHR21248">
    <property type="entry name" value="CARDIOLIPIN SYNTHASE"/>
    <property type="match status" value="1"/>
</dbReference>
<comment type="caution">
    <text evidence="15">The sequence shown here is derived from an EMBL/GenBank/DDBJ whole genome shotgun (WGS) entry which is preliminary data.</text>
</comment>
<dbReference type="EC" id="2.7.8.-" evidence="12"/>
<keyword evidence="10" id="KW-0594">Phospholipid biosynthesis</keyword>
<evidence type="ECO:0000256" key="2">
    <source>
        <dbReference type="ARBA" id="ARBA00022475"/>
    </source>
</evidence>
<keyword evidence="9 13" id="KW-0472">Membrane</keyword>
<dbReference type="PROSITE" id="PS50035">
    <property type="entry name" value="PLD"/>
    <property type="match status" value="2"/>
</dbReference>
<dbReference type="GO" id="GO:0008808">
    <property type="term" value="F:cardiolipin synthase activity"/>
    <property type="evidence" value="ECO:0007669"/>
    <property type="project" value="UniProtKB-UniRule"/>
</dbReference>
<keyword evidence="6" id="KW-0677">Repeat</keyword>
<keyword evidence="8" id="KW-0443">Lipid metabolism</keyword>
<dbReference type="InterPro" id="IPR022924">
    <property type="entry name" value="Cardiolipin_synthase"/>
</dbReference>
<gene>
    <name evidence="15" type="ORF">HNR53_002157</name>
</gene>
<evidence type="ECO:0000256" key="4">
    <source>
        <dbReference type="ARBA" id="ARBA00022679"/>
    </source>
</evidence>
<dbReference type="NCBIfam" id="TIGR04265">
    <property type="entry name" value="bac_cardiolipin"/>
    <property type="match status" value="1"/>
</dbReference>
<evidence type="ECO:0000256" key="3">
    <source>
        <dbReference type="ARBA" id="ARBA00022516"/>
    </source>
</evidence>
<dbReference type="RefSeq" id="WP_221452285.1">
    <property type="nucleotide sequence ID" value="NZ_JACHGK010000006.1"/>
</dbReference>
<dbReference type="Gene3D" id="3.30.870.10">
    <property type="entry name" value="Endonuclease Chain A"/>
    <property type="match status" value="2"/>
</dbReference>
<feature type="domain" description="PLD phosphodiesterase" evidence="14">
    <location>
        <begin position="141"/>
        <end position="168"/>
    </location>
</feature>
<dbReference type="AlphaFoldDB" id="A0A7X0HRE0"/>
<evidence type="ECO:0000259" key="14">
    <source>
        <dbReference type="PROSITE" id="PS50035"/>
    </source>
</evidence>
<proteinExistence type="predicted"/>
<reference evidence="15 16" key="1">
    <citation type="submission" date="2020-08" db="EMBL/GenBank/DDBJ databases">
        <title>Genomic Encyclopedia of Type Strains, Phase IV (KMG-IV): sequencing the most valuable type-strain genomes for metagenomic binning, comparative biology and taxonomic classification.</title>
        <authorList>
            <person name="Goeker M."/>
        </authorList>
    </citation>
    <scope>NUCLEOTIDE SEQUENCE [LARGE SCALE GENOMIC DNA]</scope>
    <source>
        <strain evidence="15 16">DSM 5391</strain>
    </source>
</reference>
<organism evidence="15 16">
    <name type="scientific">Bacillus benzoevorans</name>
    <dbReference type="NCBI Taxonomy" id="1456"/>
    <lineage>
        <taxon>Bacteria</taxon>
        <taxon>Bacillati</taxon>
        <taxon>Bacillota</taxon>
        <taxon>Bacilli</taxon>
        <taxon>Bacillales</taxon>
        <taxon>Bacillaceae</taxon>
        <taxon>Bacillus</taxon>
    </lineage>
</organism>
<dbReference type="SUPFAM" id="SSF56024">
    <property type="entry name" value="Phospholipase D/nuclease"/>
    <property type="match status" value="2"/>
</dbReference>
<dbReference type="CDD" id="cd09112">
    <property type="entry name" value="PLDc_CLS_2"/>
    <property type="match status" value="1"/>
</dbReference>
<evidence type="ECO:0000256" key="8">
    <source>
        <dbReference type="ARBA" id="ARBA00023098"/>
    </source>
</evidence>
<dbReference type="Pfam" id="PF13091">
    <property type="entry name" value="PLDc_2"/>
    <property type="match status" value="2"/>
</dbReference>
<dbReference type="Proteomes" id="UP000531594">
    <property type="component" value="Unassembled WGS sequence"/>
</dbReference>
<evidence type="ECO:0000256" key="1">
    <source>
        <dbReference type="ARBA" id="ARBA00004236"/>
    </source>
</evidence>
<keyword evidence="11" id="KW-1208">Phospholipid metabolism</keyword>
<keyword evidence="7 13" id="KW-1133">Transmembrane helix</keyword>
<evidence type="ECO:0000256" key="12">
    <source>
        <dbReference type="NCBIfam" id="TIGR04265"/>
    </source>
</evidence>
<sequence>MNTLAIVISILILLVIWLLLDFLLGRRKHLRTFKPQFFPIRESDINMFAAGPALFHDYFSELKAAKRHIHISFYIVHDDDISLQFFDILQKKAQEGVEVRLMVDRLGAKKVTKQMIERLEKSGAQFVFSQEIKPPFLFYSLQVRNHRKITVIDGKTGYLGGFNIGKEYIDLDPKLTPWRDYHLKFKGEGVQDLQTCFLRDWQRDAKLHIHDMSPYFPPLEKGQYSHKIFPTEGIHLESTFSDLIHDAKHSIRIGTPYFIPGKRVFRDLQNAVKRGVKLEILVPAMSDHPLVKEASYHYLRTLIRLGAYVYQYQKGFYHAKVMVIDEEICDVGTANFDKRSFYLNLEINCFTYDRNYIEQVLAVFKQDQSDSTAVSLNSLKSYNPWQLTKELVARSVSLFL</sequence>
<dbReference type="FunFam" id="3.30.870.10:FF:000014">
    <property type="entry name" value="Cardiolipin synthase"/>
    <property type="match status" value="1"/>
</dbReference>
<name>A0A7X0HRE0_9BACI</name>
<dbReference type="EMBL" id="JACHGK010000006">
    <property type="protein sequence ID" value="MBB6445538.1"/>
    <property type="molecule type" value="Genomic_DNA"/>
</dbReference>
<evidence type="ECO:0000256" key="6">
    <source>
        <dbReference type="ARBA" id="ARBA00022737"/>
    </source>
</evidence>
<dbReference type="GO" id="GO:0032049">
    <property type="term" value="P:cardiolipin biosynthetic process"/>
    <property type="evidence" value="ECO:0007669"/>
    <property type="project" value="UniProtKB-UniRule"/>
</dbReference>
<accession>A0A7X0HRE0</accession>
<dbReference type="SMART" id="SM00155">
    <property type="entry name" value="PLDc"/>
    <property type="match status" value="2"/>
</dbReference>
<dbReference type="InterPro" id="IPR001736">
    <property type="entry name" value="PLipase_D/transphosphatidylase"/>
</dbReference>
<feature type="domain" description="PLD phosphodiesterase" evidence="14">
    <location>
        <begin position="313"/>
        <end position="340"/>
    </location>
</feature>
<keyword evidence="2" id="KW-1003">Cell membrane</keyword>
<comment type="subcellular location">
    <subcellularLocation>
        <location evidence="1">Cell membrane</location>
    </subcellularLocation>
</comment>
<evidence type="ECO:0000313" key="16">
    <source>
        <dbReference type="Proteomes" id="UP000531594"/>
    </source>
</evidence>
<evidence type="ECO:0000256" key="11">
    <source>
        <dbReference type="ARBA" id="ARBA00023264"/>
    </source>
</evidence>
<evidence type="ECO:0000256" key="5">
    <source>
        <dbReference type="ARBA" id="ARBA00022692"/>
    </source>
</evidence>
<dbReference type="InterPro" id="IPR025202">
    <property type="entry name" value="PLD-like_dom"/>
</dbReference>
<keyword evidence="3" id="KW-0444">Lipid biosynthesis</keyword>
<evidence type="ECO:0000256" key="9">
    <source>
        <dbReference type="ARBA" id="ARBA00023136"/>
    </source>
</evidence>
<keyword evidence="4 15" id="KW-0808">Transferase</keyword>
<protein>
    <recommendedName>
        <fullName evidence="12">Cardiolipin synthase</fullName>
        <ecNumber evidence="12">2.7.8.-</ecNumber>
    </recommendedName>
</protein>
<evidence type="ECO:0000256" key="7">
    <source>
        <dbReference type="ARBA" id="ARBA00022989"/>
    </source>
</evidence>
<dbReference type="CDD" id="cd09110">
    <property type="entry name" value="PLDc_CLS_1"/>
    <property type="match status" value="1"/>
</dbReference>
<dbReference type="GO" id="GO:0005886">
    <property type="term" value="C:plasma membrane"/>
    <property type="evidence" value="ECO:0007669"/>
    <property type="project" value="UniProtKB-SubCell"/>
</dbReference>
<evidence type="ECO:0000313" key="15">
    <source>
        <dbReference type="EMBL" id="MBB6445538.1"/>
    </source>
</evidence>
<dbReference type="PANTHER" id="PTHR21248:SF7">
    <property type="entry name" value="MINOR CARDIOLIPIN SYNTHASE CLSB"/>
    <property type="match status" value="1"/>
</dbReference>
<evidence type="ECO:0000256" key="13">
    <source>
        <dbReference type="SAM" id="Phobius"/>
    </source>
</evidence>
<keyword evidence="5 13" id="KW-0812">Transmembrane</keyword>
<feature type="transmembrane region" description="Helical" evidence="13">
    <location>
        <begin position="6"/>
        <end position="24"/>
    </location>
</feature>
<keyword evidence="16" id="KW-1185">Reference proteome</keyword>
<evidence type="ECO:0000256" key="10">
    <source>
        <dbReference type="ARBA" id="ARBA00023209"/>
    </source>
</evidence>